<keyword evidence="3" id="KW-0238">DNA-binding</keyword>
<evidence type="ECO:0000256" key="4">
    <source>
        <dbReference type="ARBA" id="ARBA00023163"/>
    </source>
</evidence>
<evidence type="ECO:0000256" key="2">
    <source>
        <dbReference type="ARBA" id="ARBA00023015"/>
    </source>
</evidence>
<keyword evidence="1 5" id="KW-0597">Phosphoprotein</keyword>
<comment type="caution">
    <text evidence="8">The sequence shown here is derived from an EMBL/GenBank/DDBJ whole genome shotgun (WGS) entry which is preliminary data.</text>
</comment>
<protein>
    <submittedName>
        <fullName evidence="8">Response regulator</fullName>
    </submittedName>
</protein>
<dbReference type="Pfam" id="PF12833">
    <property type="entry name" value="HTH_18"/>
    <property type="match status" value="1"/>
</dbReference>
<evidence type="ECO:0000259" key="6">
    <source>
        <dbReference type="PROSITE" id="PS01124"/>
    </source>
</evidence>
<organism evidence="8 9">
    <name type="scientific">Flavobacterium fragile</name>
    <dbReference type="NCBI Taxonomy" id="2949085"/>
    <lineage>
        <taxon>Bacteria</taxon>
        <taxon>Pseudomonadati</taxon>
        <taxon>Bacteroidota</taxon>
        <taxon>Flavobacteriia</taxon>
        <taxon>Flavobacteriales</taxon>
        <taxon>Flavobacteriaceae</taxon>
        <taxon>Flavobacterium</taxon>
    </lineage>
</organism>
<dbReference type="SMART" id="SM00448">
    <property type="entry name" value="REC"/>
    <property type="match status" value="1"/>
</dbReference>
<evidence type="ECO:0000313" key="8">
    <source>
        <dbReference type="EMBL" id="MCL9769034.1"/>
    </source>
</evidence>
<dbReference type="SUPFAM" id="SSF46689">
    <property type="entry name" value="Homeodomain-like"/>
    <property type="match status" value="1"/>
</dbReference>
<gene>
    <name evidence="8" type="ORF">NAT47_01245</name>
</gene>
<dbReference type="EMBL" id="JAMLJN010000001">
    <property type="protein sequence ID" value="MCL9769034.1"/>
    <property type="molecule type" value="Genomic_DNA"/>
</dbReference>
<dbReference type="PANTHER" id="PTHR44591:SF3">
    <property type="entry name" value="RESPONSE REGULATORY DOMAIN-CONTAINING PROTEIN"/>
    <property type="match status" value="1"/>
</dbReference>
<sequence>MEIKKTQILLVEDDKSLGQTISELLQINDYEVIWCENGLEAFRYLEEHLPDIIVCDLMMPVMSGEELFLKVRNFKRFNQVPFIIITADMTFDSKIKQLQNGVNDFINKPFKIQELILKIKNFLKYKDDLIKTNQDPLSKVTIKIRKNDFFDKLNAILLKNIQSDISIDRIAIEMFVSKSTLDKKIRLHKKMNISSYIREFKINYAIKMIEAGESRVDFLASECGFNSLSYFSTCFKNYTGIPPKDYIKRLRVTL</sequence>
<dbReference type="PROSITE" id="PS50110">
    <property type="entry name" value="RESPONSE_REGULATORY"/>
    <property type="match status" value="1"/>
</dbReference>
<feature type="domain" description="Response regulatory" evidence="7">
    <location>
        <begin position="7"/>
        <end position="123"/>
    </location>
</feature>
<proteinExistence type="predicted"/>
<dbReference type="PROSITE" id="PS01124">
    <property type="entry name" value="HTH_ARAC_FAMILY_2"/>
    <property type="match status" value="1"/>
</dbReference>
<dbReference type="CDD" id="cd00156">
    <property type="entry name" value="REC"/>
    <property type="match status" value="1"/>
</dbReference>
<dbReference type="RefSeq" id="WP_250579591.1">
    <property type="nucleotide sequence ID" value="NZ_JAMLJN010000001.1"/>
</dbReference>
<dbReference type="InterPro" id="IPR018060">
    <property type="entry name" value="HTH_AraC"/>
</dbReference>
<dbReference type="InterPro" id="IPR001789">
    <property type="entry name" value="Sig_transdc_resp-reg_receiver"/>
</dbReference>
<dbReference type="SUPFAM" id="SSF52172">
    <property type="entry name" value="CheY-like"/>
    <property type="match status" value="1"/>
</dbReference>
<keyword evidence="4" id="KW-0804">Transcription</keyword>
<dbReference type="Proteomes" id="UP001203342">
    <property type="component" value="Unassembled WGS sequence"/>
</dbReference>
<evidence type="ECO:0000259" key="7">
    <source>
        <dbReference type="PROSITE" id="PS50110"/>
    </source>
</evidence>
<dbReference type="InterPro" id="IPR018062">
    <property type="entry name" value="HTH_AraC-typ_CS"/>
</dbReference>
<accession>A0ABT0TDI7</accession>
<feature type="domain" description="HTH araC/xylS-type" evidence="6">
    <location>
        <begin position="151"/>
        <end position="249"/>
    </location>
</feature>
<dbReference type="InterPro" id="IPR009057">
    <property type="entry name" value="Homeodomain-like_sf"/>
</dbReference>
<dbReference type="PROSITE" id="PS00041">
    <property type="entry name" value="HTH_ARAC_FAMILY_1"/>
    <property type="match status" value="1"/>
</dbReference>
<keyword evidence="2" id="KW-0805">Transcription regulation</keyword>
<feature type="modified residue" description="4-aspartylphosphate" evidence="5">
    <location>
        <position position="56"/>
    </location>
</feature>
<dbReference type="Gene3D" id="3.40.50.2300">
    <property type="match status" value="1"/>
</dbReference>
<name>A0ABT0TDI7_9FLAO</name>
<evidence type="ECO:0000313" key="9">
    <source>
        <dbReference type="Proteomes" id="UP001203342"/>
    </source>
</evidence>
<evidence type="ECO:0000256" key="5">
    <source>
        <dbReference type="PROSITE-ProRule" id="PRU00169"/>
    </source>
</evidence>
<evidence type="ECO:0000256" key="1">
    <source>
        <dbReference type="ARBA" id="ARBA00022553"/>
    </source>
</evidence>
<reference evidence="8 9" key="1">
    <citation type="submission" date="2022-05" db="EMBL/GenBank/DDBJ databases">
        <title>Flavobacterium sp., isolated from activated sludge.</title>
        <authorList>
            <person name="Ran Q."/>
        </authorList>
    </citation>
    <scope>NUCLEOTIDE SEQUENCE [LARGE SCALE GENOMIC DNA]</scope>
    <source>
        <strain evidence="8 9">HXWNR69</strain>
    </source>
</reference>
<dbReference type="InterPro" id="IPR011006">
    <property type="entry name" value="CheY-like_superfamily"/>
</dbReference>
<evidence type="ECO:0000256" key="3">
    <source>
        <dbReference type="ARBA" id="ARBA00023125"/>
    </source>
</evidence>
<keyword evidence="9" id="KW-1185">Reference proteome</keyword>
<dbReference type="SMART" id="SM00342">
    <property type="entry name" value="HTH_ARAC"/>
    <property type="match status" value="1"/>
</dbReference>
<dbReference type="PANTHER" id="PTHR44591">
    <property type="entry name" value="STRESS RESPONSE REGULATOR PROTEIN 1"/>
    <property type="match status" value="1"/>
</dbReference>
<dbReference type="Gene3D" id="1.10.10.60">
    <property type="entry name" value="Homeodomain-like"/>
    <property type="match status" value="1"/>
</dbReference>
<dbReference type="InterPro" id="IPR050595">
    <property type="entry name" value="Bact_response_regulator"/>
</dbReference>
<dbReference type="Pfam" id="PF00072">
    <property type="entry name" value="Response_reg"/>
    <property type="match status" value="1"/>
</dbReference>